<evidence type="ECO:0000313" key="3">
    <source>
        <dbReference type="Proteomes" id="UP000789706"/>
    </source>
</evidence>
<sequence>MSNFIEEKVRFSDHKLTIDNDIRLNSLTNINRPQVWAMTRQELCETVPYFRSWHGGVYNKNGVVWGYLLDGFGALRDVCNGRVIISHGGGKSYKRNDGNFGLVASQMLTDVSVRSLLKNYLNKQPLALIVGNKKHAKFRIPARYCVLGLYLITHVWPEYEYYSVPMDEGNITDEECIIDANLPNNHNNSSRENGKTSFIRWKFRFEWVPNQEFLPWWESPCENLINSTILMSELISIVCPECGLPSNKIYANSWICLNHNCKHFWQSLSDDFIWEDVPENLDYVKSFLSPGLIDMNQIIRIPFSILPAQPPNDSDNLIGLSFSSQHWKGYHCLRCGRISCRSSWKEWVCANYLPLLIGPAKDYDTCIKSGSQITVSRNVAPDGAIICRYDFPEGGYIIHRLGNFSLNAVSDELFRILQNRDIPFKRNIVKSGSLRVGSELLSRNFTMNIGTNYKFSLAVDTLQFNQCPEVLYSTFLYLTEMCSQLVPGAQFNEMLAVAYLKNQKVIILVILEKIDLLIIIDDGEKGVAPIIGNLSLGSSAMIMFRKKKTKASNSITEEKIFFSNSQVTMNTEKKRKTSNSQVNKNIIVKDCSLSLRNRRYLKTTLDQSEDIIDIAVTEKNEKLRARKKKASCSRKKTGFINSTPQADSNASNTLSSSASEKLNSRETNVVKLPLPPVNSTETINQETFSEFPSNTLAPIDTFNTKKNSPLPPISTLGFDLGDSNTKKIPNTTTPLIINSNSAPYRGLPVDHMKLDLNFRGNGPDLVLKLNHGDILLMVGKNIQTYYEHAVNPEGFRIAATIRHISEE</sequence>
<organism evidence="2 3">
    <name type="scientific">Diversispora eburnea</name>
    <dbReference type="NCBI Taxonomy" id="1213867"/>
    <lineage>
        <taxon>Eukaryota</taxon>
        <taxon>Fungi</taxon>
        <taxon>Fungi incertae sedis</taxon>
        <taxon>Mucoromycota</taxon>
        <taxon>Glomeromycotina</taxon>
        <taxon>Glomeromycetes</taxon>
        <taxon>Diversisporales</taxon>
        <taxon>Diversisporaceae</taxon>
        <taxon>Diversispora</taxon>
    </lineage>
</organism>
<dbReference type="GO" id="GO:0051747">
    <property type="term" value="F:cytosine C-5 DNA demethylase activity"/>
    <property type="evidence" value="ECO:0007669"/>
    <property type="project" value="TreeGrafter"/>
</dbReference>
<protein>
    <submittedName>
        <fullName evidence="2">1563_t:CDS:1</fullName>
    </submittedName>
</protein>
<dbReference type="InterPro" id="IPR032852">
    <property type="entry name" value="ALKBH2"/>
</dbReference>
<accession>A0A9N8V0K1</accession>
<feature type="compositionally biased region" description="Basic residues" evidence="1">
    <location>
        <begin position="625"/>
        <end position="637"/>
    </location>
</feature>
<comment type="caution">
    <text evidence="2">The sequence shown here is derived from an EMBL/GenBank/DDBJ whole genome shotgun (WGS) entry which is preliminary data.</text>
</comment>
<dbReference type="InterPro" id="IPR037151">
    <property type="entry name" value="AlkB-like_sf"/>
</dbReference>
<gene>
    <name evidence="2" type="ORF">DEBURN_LOCUS429</name>
</gene>
<dbReference type="AlphaFoldDB" id="A0A9N8V0K1"/>
<evidence type="ECO:0000256" key="1">
    <source>
        <dbReference type="SAM" id="MobiDB-lite"/>
    </source>
</evidence>
<dbReference type="EMBL" id="CAJVPK010000014">
    <property type="protein sequence ID" value="CAG8433354.1"/>
    <property type="molecule type" value="Genomic_DNA"/>
</dbReference>
<feature type="compositionally biased region" description="Low complexity" evidence="1">
    <location>
        <begin position="648"/>
        <end position="659"/>
    </location>
</feature>
<keyword evidence="3" id="KW-1185">Reference proteome</keyword>
<dbReference type="PANTHER" id="PTHR31573">
    <property type="entry name" value="ALPHA-KETOGLUTARATE-DEPENDENT DIOXYGENASE ALKB HOMOLOG 2"/>
    <property type="match status" value="1"/>
</dbReference>
<dbReference type="PANTHER" id="PTHR31573:SF4">
    <property type="entry name" value="FE2OG DIOXYGENASE DOMAIN-CONTAINING PROTEIN"/>
    <property type="match status" value="1"/>
</dbReference>
<dbReference type="GO" id="GO:0006307">
    <property type="term" value="P:DNA alkylation repair"/>
    <property type="evidence" value="ECO:0007669"/>
    <property type="project" value="TreeGrafter"/>
</dbReference>
<name>A0A9N8V0K1_9GLOM</name>
<feature type="region of interest" description="Disordered" evidence="1">
    <location>
        <begin position="625"/>
        <end position="662"/>
    </location>
</feature>
<dbReference type="Gene3D" id="2.60.120.590">
    <property type="entry name" value="Alpha-ketoglutarate-dependent dioxygenase AlkB-like"/>
    <property type="match status" value="1"/>
</dbReference>
<dbReference type="GO" id="GO:0008198">
    <property type="term" value="F:ferrous iron binding"/>
    <property type="evidence" value="ECO:0007669"/>
    <property type="project" value="TreeGrafter"/>
</dbReference>
<dbReference type="Proteomes" id="UP000789706">
    <property type="component" value="Unassembled WGS sequence"/>
</dbReference>
<dbReference type="GO" id="GO:0035516">
    <property type="term" value="F:broad specificity oxidative DNA demethylase activity"/>
    <property type="evidence" value="ECO:0007669"/>
    <property type="project" value="TreeGrafter"/>
</dbReference>
<reference evidence="2" key="1">
    <citation type="submission" date="2021-06" db="EMBL/GenBank/DDBJ databases">
        <authorList>
            <person name="Kallberg Y."/>
            <person name="Tangrot J."/>
            <person name="Rosling A."/>
        </authorList>
    </citation>
    <scope>NUCLEOTIDE SEQUENCE</scope>
    <source>
        <strain evidence="2">AZ414A</strain>
    </source>
</reference>
<proteinExistence type="predicted"/>
<dbReference type="OrthoDB" id="2163491at2759"/>
<evidence type="ECO:0000313" key="2">
    <source>
        <dbReference type="EMBL" id="CAG8433354.1"/>
    </source>
</evidence>